<dbReference type="AlphaFoldDB" id="X1CZG0"/>
<gene>
    <name evidence="1" type="ORF">S01H4_60045</name>
</gene>
<sequence length="193" mass="21812">GTSAVLERCVKLPTGEKVLDGEITNPKGIQIILEKEGNWVIWGDRVPATSTGLKFKHKREQLSHYGRVLFENYDWIIFSINDTDQQDVARTALTAYFLPEWKPKRALRGATFPQAAAIKVDAENNTEATIQSGDLNAEIKLRLAETVERFNLILSTFQSRVPRHPSEALGKNFDLPSPQRSYRWEECSPASQV</sequence>
<evidence type="ECO:0000313" key="1">
    <source>
        <dbReference type="EMBL" id="GAH13262.1"/>
    </source>
</evidence>
<dbReference type="EMBL" id="BART01035318">
    <property type="protein sequence ID" value="GAH13262.1"/>
    <property type="molecule type" value="Genomic_DNA"/>
</dbReference>
<protein>
    <submittedName>
        <fullName evidence="1">Uncharacterized protein</fullName>
    </submittedName>
</protein>
<feature type="non-terminal residue" evidence="1">
    <location>
        <position position="1"/>
    </location>
</feature>
<feature type="non-terminal residue" evidence="1">
    <location>
        <position position="193"/>
    </location>
</feature>
<comment type="caution">
    <text evidence="1">The sequence shown here is derived from an EMBL/GenBank/DDBJ whole genome shotgun (WGS) entry which is preliminary data.</text>
</comment>
<organism evidence="1">
    <name type="scientific">marine sediment metagenome</name>
    <dbReference type="NCBI Taxonomy" id="412755"/>
    <lineage>
        <taxon>unclassified sequences</taxon>
        <taxon>metagenomes</taxon>
        <taxon>ecological metagenomes</taxon>
    </lineage>
</organism>
<proteinExistence type="predicted"/>
<accession>X1CZG0</accession>
<reference evidence="1" key="1">
    <citation type="journal article" date="2014" name="Front. Microbiol.">
        <title>High frequency of phylogenetically diverse reductive dehalogenase-homologous genes in deep subseafloor sedimentary metagenomes.</title>
        <authorList>
            <person name="Kawai M."/>
            <person name="Futagami T."/>
            <person name="Toyoda A."/>
            <person name="Takaki Y."/>
            <person name="Nishi S."/>
            <person name="Hori S."/>
            <person name="Arai W."/>
            <person name="Tsubouchi T."/>
            <person name="Morono Y."/>
            <person name="Uchiyama I."/>
            <person name="Ito T."/>
            <person name="Fujiyama A."/>
            <person name="Inagaki F."/>
            <person name="Takami H."/>
        </authorList>
    </citation>
    <scope>NUCLEOTIDE SEQUENCE</scope>
    <source>
        <strain evidence="1">Expedition CK06-06</strain>
    </source>
</reference>
<name>X1CZG0_9ZZZZ</name>